<name>A0A1I4GVE0_9BACI</name>
<comment type="similarity">
    <text evidence="1">Belongs to the ROK (NagC/XylR) family.</text>
</comment>
<dbReference type="EMBL" id="FOTR01000001">
    <property type="protein sequence ID" value="SFL33423.1"/>
    <property type="molecule type" value="Genomic_DNA"/>
</dbReference>
<keyword evidence="3" id="KW-1185">Reference proteome</keyword>
<keyword evidence="2" id="KW-0418">Kinase</keyword>
<reference evidence="3" key="1">
    <citation type="submission" date="2016-10" db="EMBL/GenBank/DDBJ databases">
        <authorList>
            <person name="Varghese N."/>
            <person name="Submissions S."/>
        </authorList>
    </citation>
    <scope>NUCLEOTIDE SEQUENCE [LARGE SCALE GENOMIC DNA]</scope>
    <source>
        <strain evidence="3">CGMCC 1.4250</strain>
    </source>
</reference>
<dbReference type="GO" id="GO:0016301">
    <property type="term" value="F:kinase activity"/>
    <property type="evidence" value="ECO:0007669"/>
    <property type="project" value="UniProtKB-KW"/>
</dbReference>
<sequence length="283" mass="30815">MYTIGLDIGGTKIYGIISDLSGKIVYERKVNTYSEIDDLIEWICTFIDKSPVSLHEITGMGVGVPSIVDRENGLVLDAYSLTWTNVPLKEILATTFEFPIWVDNDVNFAALGESTALDKKSNNILFIAIGTGLGCGIIINGHLVTGAKGFAGEVGFNISSLSDSRNTNGFGALEDQLSGTALSKYGDPYHLFQHYWNRKEPGFTVINQFINLLTVQIVNMVNLLNPEYVIIGGGVSESMEPFIKNITKNVNDKAASQTKIKLAQLKNKAGAIGAAYIARRQLD</sequence>
<evidence type="ECO:0000313" key="3">
    <source>
        <dbReference type="Proteomes" id="UP000198565"/>
    </source>
</evidence>
<organism evidence="2 3">
    <name type="scientific">Gracilibacillus orientalis</name>
    <dbReference type="NCBI Taxonomy" id="334253"/>
    <lineage>
        <taxon>Bacteria</taxon>
        <taxon>Bacillati</taxon>
        <taxon>Bacillota</taxon>
        <taxon>Bacilli</taxon>
        <taxon>Bacillales</taxon>
        <taxon>Bacillaceae</taxon>
        <taxon>Gracilibacillus</taxon>
    </lineage>
</organism>
<protein>
    <submittedName>
        <fullName evidence="2">Glucokinase</fullName>
    </submittedName>
</protein>
<proteinExistence type="inferred from homology"/>
<dbReference type="InterPro" id="IPR043129">
    <property type="entry name" value="ATPase_NBD"/>
</dbReference>
<dbReference type="PANTHER" id="PTHR18964:SF149">
    <property type="entry name" value="BIFUNCTIONAL UDP-N-ACETYLGLUCOSAMINE 2-EPIMERASE_N-ACETYLMANNOSAMINE KINASE"/>
    <property type="match status" value="1"/>
</dbReference>
<dbReference type="Proteomes" id="UP000198565">
    <property type="component" value="Unassembled WGS sequence"/>
</dbReference>
<keyword evidence="2" id="KW-0808">Transferase</keyword>
<dbReference type="AlphaFoldDB" id="A0A1I4GVE0"/>
<dbReference type="PANTHER" id="PTHR18964">
    <property type="entry name" value="ROK (REPRESSOR, ORF, KINASE) FAMILY"/>
    <property type="match status" value="1"/>
</dbReference>
<dbReference type="InterPro" id="IPR000600">
    <property type="entry name" value="ROK"/>
</dbReference>
<dbReference type="STRING" id="334253.SAMN04487943_10125"/>
<dbReference type="SUPFAM" id="SSF53067">
    <property type="entry name" value="Actin-like ATPase domain"/>
    <property type="match status" value="1"/>
</dbReference>
<dbReference type="Gene3D" id="3.30.420.40">
    <property type="match status" value="2"/>
</dbReference>
<gene>
    <name evidence="2" type="ORF">SAMN04487943_10125</name>
</gene>
<dbReference type="RefSeq" id="WP_091479333.1">
    <property type="nucleotide sequence ID" value="NZ_FOTR01000001.1"/>
</dbReference>
<dbReference type="Pfam" id="PF00480">
    <property type="entry name" value="ROK"/>
    <property type="match status" value="1"/>
</dbReference>
<accession>A0A1I4GVE0</accession>
<evidence type="ECO:0000313" key="2">
    <source>
        <dbReference type="EMBL" id="SFL33423.1"/>
    </source>
</evidence>
<dbReference type="OrthoDB" id="9796533at2"/>
<evidence type="ECO:0000256" key="1">
    <source>
        <dbReference type="ARBA" id="ARBA00006479"/>
    </source>
</evidence>
<dbReference type="CDD" id="cd23763">
    <property type="entry name" value="ASKHA_ATPase_ROK"/>
    <property type="match status" value="1"/>
</dbReference>